<keyword evidence="4" id="KW-1185">Reference proteome</keyword>
<keyword evidence="1" id="KW-0378">Hydrolase</keyword>
<dbReference type="InterPro" id="IPR023365">
    <property type="entry name" value="Sortase_dom-sf"/>
</dbReference>
<reference evidence="3 4" key="1">
    <citation type="submission" date="2024-08" db="EMBL/GenBank/DDBJ databases">
        <title>Heavy metals resistant antinobacteria isolated from wastewater.</title>
        <authorList>
            <person name="Roman Ponce B."/>
            <person name="Blanco Mercado M.A."/>
            <person name="Avila Aldana I.N."/>
            <person name="Morales Arrieta S."/>
        </authorList>
    </citation>
    <scope>NUCLEOTIDE SEQUENCE [LARGE SCALE GENOMIC DNA]</scope>
    <source>
        <strain evidence="4">sma-1</strain>
    </source>
</reference>
<dbReference type="RefSeq" id="WP_378719067.1">
    <property type="nucleotide sequence ID" value="NZ_JBHLHV010000002.1"/>
</dbReference>
<proteinExistence type="predicted"/>
<evidence type="ECO:0000256" key="1">
    <source>
        <dbReference type="ARBA" id="ARBA00022801"/>
    </source>
</evidence>
<dbReference type="SUPFAM" id="SSF63817">
    <property type="entry name" value="Sortase"/>
    <property type="match status" value="1"/>
</dbReference>
<dbReference type="InterPro" id="IPR042002">
    <property type="entry name" value="Sortase_C"/>
</dbReference>
<dbReference type="NCBIfam" id="TIGR01076">
    <property type="entry name" value="sortase_fam"/>
    <property type="match status" value="1"/>
</dbReference>
<comment type="caution">
    <text evidence="3">The sequence shown here is derived from an EMBL/GenBank/DDBJ whole genome shotgun (WGS) entry which is preliminary data.</text>
</comment>
<dbReference type="Proteomes" id="UP001589643">
    <property type="component" value="Unassembled WGS sequence"/>
</dbReference>
<dbReference type="Pfam" id="PF04203">
    <property type="entry name" value="Sortase"/>
    <property type="match status" value="1"/>
</dbReference>
<feature type="transmembrane region" description="Helical" evidence="2">
    <location>
        <begin position="24"/>
        <end position="49"/>
    </location>
</feature>
<dbReference type="Gene3D" id="2.40.260.10">
    <property type="entry name" value="Sortase"/>
    <property type="match status" value="1"/>
</dbReference>
<name>A0ABV5ETZ6_9MICO</name>
<evidence type="ECO:0000313" key="3">
    <source>
        <dbReference type="EMBL" id="MFB8893434.1"/>
    </source>
</evidence>
<keyword evidence="2" id="KW-0472">Membrane</keyword>
<dbReference type="NCBIfam" id="NF033745">
    <property type="entry name" value="class_C_sortase"/>
    <property type="match status" value="1"/>
</dbReference>
<accession>A0ABV5ETZ6</accession>
<protein>
    <submittedName>
        <fullName evidence="3">Class C sortase</fullName>
    </submittedName>
</protein>
<dbReference type="EMBL" id="JBHLHV010000002">
    <property type="protein sequence ID" value="MFB8893434.1"/>
    <property type="molecule type" value="Genomic_DNA"/>
</dbReference>
<dbReference type="InterPro" id="IPR005754">
    <property type="entry name" value="Sortase"/>
</dbReference>
<keyword evidence="2" id="KW-1133">Transmembrane helix</keyword>
<keyword evidence="2" id="KW-0812">Transmembrane</keyword>
<organism evidence="3 4">
    <name type="scientific">Microbacterium plantarum</name>
    <dbReference type="NCBI Taxonomy" id="1816425"/>
    <lineage>
        <taxon>Bacteria</taxon>
        <taxon>Bacillati</taxon>
        <taxon>Actinomycetota</taxon>
        <taxon>Actinomycetes</taxon>
        <taxon>Micrococcales</taxon>
        <taxon>Microbacteriaceae</taxon>
        <taxon>Microbacterium</taxon>
    </lineage>
</organism>
<evidence type="ECO:0000256" key="2">
    <source>
        <dbReference type="SAM" id="Phobius"/>
    </source>
</evidence>
<gene>
    <name evidence="3" type="ORF">AB7P39_11340</name>
</gene>
<sequence length="311" mass="32979">MTDTAVPTRAALRRMRCRTWKPSLITYVIMVLAMAGLGAGLYPMTAAWVSSYNQSQVIVQAETNLHSIEPNPARQFELAHEYNDALTAGVKLEPGGNVPVGSGNSTDSALRYADMLKAGDDGLMARVKIPGIDVDLPIYHGTSEATLLRGAGHLEGSHLPVGGAGTRTVITAHRGLANSTMFTNLNEVKDGDTFTIEVLGDVFVYEVFDVQVIDPNDSGSLRAVPGEDLATLITCTPLGINSHRIVVTGKRITPTPPSALEDIGAAPEIPGFPWWAVLGGAGALLVGAYVARQGFVDQRAVAKRAARDAQH</sequence>
<feature type="transmembrane region" description="Helical" evidence="2">
    <location>
        <begin position="272"/>
        <end position="291"/>
    </location>
</feature>
<evidence type="ECO:0000313" key="4">
    <source>
        <dbReference type="Proteomes" id="UP001589643"/>
    </source>
</evidence>
<dbReference type="CDD" id="cd05827">
    <property type="entry name" value="Sortase_C"/>
    <property type="match status" value="1"/>
</dbReference>